<dbReference type="CDD" id="cd06583">
    <property type="entry name" value="PGRP"/>
    <property type="match status" value="1"/>
</dbReference>
<dbReference type="Gene3D" id="3.40.80.10">
    <property type="entry name" value="Peptidoglycan recognition protein-like"/>
    <property type="match status" value="1"/>
</dbReference>
<dbReference type="EC" id="3.5.1.28" evidence="3"/>
<evidence type="ECO:0000256" key="6">
    <source>
        <dbReference type="ARBA" id="ARBA00023287"/>
    </source>
</evidence>
<dbReference type="InterPro" id="IPR036365">
    <property type="entry name" value="PGBD-like_sf"/>
</dbReference>
<dbReference type="GO" id="GO:0030420">
    <property type="term" value="P:establishment of competence for transformation"/>
    <property type="evidence" value="ECO:0007669"/>
    <property type="project" value="UniProtKB-KW"/>
</dbReference>
<dbReference type="RefSeq" id="WP_249316722.1">
    <property type="nucleotide sequence ID" value="NZ_JACRSR010000003.1"/>
</dbReference>
<evidence type="ECO:0000256" key="2">
    <source>
        <dbReference type="ARBA" id="ARBA00007553"/>
    </source>
</evidence>
<keyword evidence="4" id="KW-0378">Hydrolase</keyword>
<dbReference type="InterPro" id="IPR002502">
    <property type="entry name" value="Amidase_domain"/>
</dbReference>
<dbReference type="InterPro" id="IPR051206">
    <property type="entry name" value="NAMLAA_amidase_2"/>
</dbReference>
<name>A0A926HQN3_9FIRM</name>
<dbReference type="GO" id="GO:0009253">
    <property type="term" value="P:peptidoglycan catabolic process"/>
    <property type="evidence" value="ECO:0007669"/>
    <property type="project" value="InterPro"/>
</dbReference>
<keyword evidence="5" id="KW-0749">Sporulation</keyword>
<evidence type="ECO:0000256" key="5">
    <source>
        <dbReference type="ARBA" id="ARBA00022969"/>
    </source>
</evidence>
<evidence type="ECO:0000259" key="8">
    <source>
        <dbReference type="SMART" id="SM00644"/>
    </source>
</evidence>
<evidence type="ECO:0000256" key="1">
    <source>
        <dbReference type="ARBA" id="ARBA00001561"/>
    </source>
</evidence>
<dbReference type="Gene3D" id="1.10.101.10">
    <property type="entry name" value="PGBD-like superfamily/PGBD"/>
    <property type="match status" value="1"/>
</dbReference>
<dbReference type="InterPro" id="IPR002477">
    <property type="entry name" value="Peptidoglycan-bd-like"/>
</dbReference>
<evidence type="ECO:0000313" key="10">
    <source>
        <dbReference type="Proteomes" id="UP000623172"/>
    </source>
</evidence>
<dbReference type="GO" id="GO:0009254">
    <property type="term" value="P:peptidoglycan turnover"/>
    <property type="evidence" value="ECO:0007669"/>
    <property type="project" value="TreeGrafter"/>
</dbReference>
<proteinExistence type="inferred from homology"/>
<gene>
    <name evidence="9" type="ORF">H8696_08680</name>
</gene>
<dbReference type="SUPFAM" id="SSF110997">
    <property type="entry name" value="Sporulation related repeat"/>
    <property type="match status" value="1"/>
</dbReference>
<comment type="caution">
    <text evidence="9">The sequence shown here is derived from an EMBL/GenBank/DDBJ whole genome shotgun (WGS) entry which is preliminary data.</text>
</comment>
<evidence type="ECO:0000313" key="9">
    <source>
        <dbReference type="EMBL" id="MBC8531920.1"/>
    </source>
</evidence>
<comment type="catalytic activity">
    <reaction evidence="1">
        <text>Hydrolyzes the link between N-acetylmuramoyl residues and L-amino acid residues in certain cell-wall glycopeptides.</text>
        <dbReference type="EC" id="3.5.1.28"/>
    </reaction>
</comment>
<dbReference type="GO" id="GO:0008745">
    <property type="term" value="F:N-acetylmuramoyl-L-alanine amidase activity"/>
    <property type="evidence" value="ECO:0007669"/>
    <property type="project" value="UniProtKB-EC"/>
</dbReference>
<sequence>MQILKEQMQLIEQLLPAGAKNKPGRTMTPKYITMHNTGNTAKGADAKAHAGYLLSGAGGQKVSWHYTVDDGVIYQHLADTEQGWHAADGRGPGNTQSIGIEVCMNAGIDQAKAEENAAKLVAQLMHKHGIPLANVTTHQHWYPKKYCPALILPHWDKFVSAVEAAYAGGEAVIDVTKGHNVLVKWSKGEEVKELQTILNGLGYGLDVDGTYGPATEAAVKDFQGKHNLEVDGKTGPRTWAALAQATEAHDDALYRVQIGAYRDKANAEAAKEAAEAAGFEAIIKMDDGEG</sequence>
<dbReference type="InterPro" id="IPR036366">
    <property type="entry name" value="PGBDSf"/>
</dbReference>
<dbReference type="InterPro" id="IPR036680">
    <property type="entry name" value="SPOR-like_sf"/>
</dbReference>
<dbReference type="PANTHER" id="PTHR30417">
    <property type="entry name" value="N-ACETYLMURAMOYL-L-ALANINE AMIDASE AMID"/>
    <property type="match status" value="1"/>
</dbReference>
<organism evidence="9 10">
    <name type="scientific">Gehongia tenuis</name>
    <dbReference type="NCBI Taxonomy" id="2763655"/>
    <lineage>
        <taxon>Bacteria</taxon>
        <taxon>Bacillati</taxon>
        <taxon>Bacillota</taxon>
        <taxon>Clostridia</taxon>
        <taxon>Christensenellales</taxon>
        <taxon>Christensenellaceae</taxon>
        <taxon>Gehongia</taxon>
    </lineage>
</organism>
<evidence type="ECO:0000256" key="4">
    <source>
        <dbReference type="ARBA" id="ARBA00022801"/>
    </source>
</evidence>
<evidence type="ECO:0000256" key="3">
    <source>
        <dbReference type="ARBA" id="ARBA00011901"/>
    </source>
</evidence>
<dbReference type="InterPro" id="IPR036505">
    <property type="entry name" value="Amidase/PGRP_sf"/>
</dbReference>
<dbReference type="SUPFAM" id="SSF55846">
    <property type="entry name" value="N-acetylmuramoyl-L-alanine amidase-like"/>
    <property type="match status" value="1"/>
</dbReference>
<protein>
    <recommendedName>
        <fullName evidence="3">N-acetylmuramoyl-L-alanine amidase</fullName>
        <ecNumber evidence="3">3.5.1.28</ecNumber>
    </recommendedName>
</protein>
<reference evidence="9" key="1">
    <citation type="submission" date="2020-08" db="EMBL/GenBank/DDBJ databases">
        <title>Genome public.</title>
        <authorList>
            <person name="Liu C."/>
            <person name="Sun Q."/>
        </authorList>
    </citation>
    <scope>NUCLEOTIDE SEQUENCE</scope>
    <source>
        <strain evidence="9">NSJ-53</strain>
    </source>
</reference>
<dbReference type="GO" id="GO:0030435">
    <property type="term" value="P:sporulation resulting in formation of a cellular spore"/>
    <property type="evidence" value="ECO:0007669"/>
    <property type="project" value="UniProtKB-KW"/>
</dbReference>
<keyword evidence="6" id="KW-0178">Competence</keyword>
<dbReference type="Pfam" id="PF01510">
    <property type="entry name" value="Amidase_2"/>
    <property type="match status" value="1"/>
</dbReference>
<keyword evidence="10" id="KW-1185">Reference proteome</keyword>
<comment type="similarity">
    <text evidence="2">Belongs to the N-acetylmuramoyl-L-alanine amidase 2 family.</text>
</comment>
<feature type="domain" description="N-acetylmuramoyl-L-alanine amidase" evidence="8">
    <location>
        <begin position="17"/>
        <end position="158"/>
    </location>
</feature>
<dbReference type="AlphaFoldDB" id="A0A926HQN3"/>
<dbReference type="Pfam" id="PF01471">
    <property type="entry name" value="PG_binding_1"/>
    <property type="match status" value="1"/>
</dbReference>
<dbReference type="Proteomes" id="UP000623172">
    <property type="component" value="Unassembled WGS sequence"/>
</dbReference>
<dbReference type="PANTHER" id="PTHR30417:SF11">
    <property type="entry name" value="N-ACETYLMURAMOYL-L-ALANINE AMIDASE XLYA"/>
    <property type="match status" value="1"/>
</dbReference>
<keyword evidence="7" id="KW-0961">Cell wall biogenesis/degradation</keyword>
<dbReference type="GO" id="GO:0071555">
    <property type="term" value="P:cell wall organization"/>
    <property type="evidence" value="ECO:0007669"/>
    <property type="project" value="UniProtKB-KW"/>
</dbReference>
<dbReference type="EMBL" id="JACRSR010000003">
    <property type="protein sequence ID" value="MBC8531920.1"/>
    <property type="molecule type" value="Genomic_DNA"/>
</dbReference>
<dbReference type="SMART" id="SM00644">
    <property type="entry name" value="Ami_2"/>
    <property type="match status" value="1"/>
</dbReference>
<evidence type="ECO:0000256" key="7">
    <source>
        <dbReference type="ARBA" id="ARBA00023316"/>
    </source>
</evidence>
<dbReference type="GO" id="GO:0042834">
    <property type="term" value="F:peptidoglycan binding"/>
    <property type="evidence" value="ECO:0007669"/>
    <property type="project" value="InterPro"/>
</dbReference>
<accession>A0A926HQN3</accession>
<dbReference type="SUPFAM" id="SSF47090">
    <property type="entry name" value="PGBD-like"/>
    <property type="match status" value="1"/>
</dbReference>